<evidence type="ECO:0000313" key="2">
    <source>
        <dbReference type="Proteomes" id="UP000054047"/>
    </source>
</evidence>
<reference evidence="1 2" key="1">
    <citation type="submission" date="2013-12" db="EMBL/GenBank/DDBJ databases">
        <title>Draft genome of the parsitic nematode Ancylostoma duodenale.</title>
        <authorList>
            <person name="Mitreva M."/>
        </authorList>
    </citation>
    <scope>NUCLEOTIDE SEQUENCE [LARGE SCALE GENOMIC DNA]</scope>
    <source>
        <strain evidence="1 2">Zhejiang</strain>
    </source>
</reference>
<dbReference type="AlphaFoldDB" id="A0A0C2GZ60"/>
<evidence type="ECO:0008006" key="3">
    <source>
        <dbReference type="Google" id="ProtNLM"/>
    </source>
</evidence>
<organism evidence="1 2">
    <name type="scientific">Ancylostoma duodenale</name>
    <dbReference type="NCBI Taxonomy" id="51022"/>
    <lineage>
        <taxon>Eukaryota</taxon>
        <taxon>Metazoa</taxon>
        <taxon>Ecdysozoa</taxon>
        <taxon>Nematoda</taxon>
        <taxon>Chromadorea</taxon>
        <taxon>Rhabditida</taxon>
        <taxon>Rhabditina</taxon>
        <taxon>Rhabditomorpha</taxon>
        <taxon>Strongyloidea</taxon>
        <taxon>Ancylostomatidae</taxon>
        <taxon>Ancylostomatinae</taxon>
        <taxon>Ancylostoma</taxon>
    </lineage>
</organism>
<accession>A0A0C2GZ60</accession>
<keyword evidence="2" id="KW-1185">Reference proteome</keyword>
<dbReference type="Gene3D" id="1.10.10.60">
    <property type="entry name" value="Homeodomain-like"/>
    <property type="match status" value="1"/>
</dbReference>
<evidence type="ECO:0000313" key="1">
    <source>
        <dbReference type="EMBL" id="KIH62391.1"/>
    </source>
</evidence>
<name>A0A0C2GZ60_9BILA</name>
<gene>
    <name evidence="1" type="ORF">ANCDUO_07325</name>
</gene>
<sequence>MLRGRRLSTEEKAQISALNGAGFGIRAIGRQIGRTHCLISAYLRIRTNIIRRRILDAEEHLQPMMRGRSADGLRTVACR</sequence>
<dbReference type="EMBL" id="KN729339">
    <property type="protein sequence ID" value="KIH62391.1"/>
    <property type="molecule type" value="Genomic_DNA"/>
</dbReference>
<protein>
    <recommendedName>
        <fullName evidence="3">Transposase IS30-like HTH domain-containing protein</fullName>
    </recommendedName>
</protein>
<dbReference type="OrthoDB" id="5823189at2759"/>
<proteinExistence type="predicted"/>
<dbReference type="Proteomes" id="UP000054047">
    <property type="component" value="Unassembled WGS sequence"/>
</dbReference>